<keyword evidence="2" id="KW-0472">Membrane</keyword>
<dbReference type="Proteomes" id="UP000700596">
    <property type="component" value="Unassembled WGS sequence"/>
</dbReference>
<comment type="caution">
    <text evidence="4">The sequence shown here is derived from an EMBL/GenBank/DDBJ whole genome shotgun (WGS) entry which is preliminary data.</text>
</comment>
<dbReference type="PANTHER" id="PTHR37013:SF3">
    <property type="entry name" value="INTEGRAL MEMBRANE PROTEIN (AFU_ORTHOLOGUE AFUA_1G05950)"/>
    <property type="match status" value="1"/>
</dbReference>
<feature type="transmembrane region" description="Helical" evidence="2">
    <location>
        <begin position="52"/>
        <end position="70"/>
    </location>
</feature>
<accession>A0A9P9ICV8</accession>
<feature type="transmembrane region" description="Helical" evidence="2">
    <location>
        <begin position="161"/>
        <end position="185"/>
    </location>
</feature>
<keyword evidence="5" id="KW-1185">Reference proteome</keyword>
<organism evidence="4 5">
    <name type="scientific">Dendryphion nanum</name>
    <dbReference type="NCBI Taxonomy" id="256645"/>
    <lineage>
        <taxon>Eukaryota</taxon>
        <taxon>Fungi</taxon>
        <taxon>Dikarya</taxon>
        <taxon>Ascomycota</taxon>
        <taxon>Pezizomycotina</taxon>
        <taxon>Dothideomycetes</taxon>
        <taxon>Pleosporomycetidae</taxon>
        <taxon>Pleosporales</taxon>
        <taxon>Torulaceae</taxon>
        <taxon>Dendryphion</taxon>
    </lineage>
</organism>
<feature type="transmembrane region" description="Helical" evidence="2">
    <location>
        <begin position="20"/>
        <end position="40"/>
    </location>
</feature>
<evidence type="ECO:0000256" key="2">
    <source>
        <dbReference type="SAM" id="Phobius"/>
    </source>
</evidence>
<feature type="region of interest" description="Disordered" evidence="1">
    <location>
        <begin position="341"/>
        <end position="371"/>
    </location>
</feature>
<dbReference type="Pfam" id="PF24802">
    <property type="entry name" value="DUF7703"/>
    <property type="match status" value="1"/>
</dbReference>
<reference evidence="4" key="1">
    <citation type="journal article" date="2021" name="Nat. Commun.">
        <title>Genetic determinants of endophytism in the Arabidopsis root mycobiome.</title>
        <authorList>
            <person name="Mesny F."/>
            <person name="Miyauchi S."/>
            <person name="Thiergart T."/>
            <person name="Pickel B."/>
            <person name="Atanasova L."/>
            <person name="Karlsson M."/>
            <person name="Huettel B."/>
            <person name="Barry K.W."/>
            <person name="Haridas S."/>
            <person name="Chen C."/>
            <person name="Bauer D."/>
            <person name="Andreopoulos W."/>
            <person name="Pangilinan J."/>
            <person name="LaButti K."/>
            <person name="Riley R."/>
            <person name="Lipzen A."/>
            <person name="Clum A."/>
            <person name="Drula E."/>
            <person name="Henrissat B."/>
            <person name="Kohler A."/>
            <person name="Grigoriev I.V."/>
            <person name="Martin F.M."/>
            <person name="Hacquard S."/>
        </authorList>
    </citation>
    <scope>NUCLEOTIDE SEQUENCE</scope>
    <source>
        <strain evidence="4">MPI-CAGE-CH-0243</strain>
    </source>
</reference>
<evidence type="ECO:0000313" key="5">
    <source>
        <dbReference type="Proteomes" id="UP000700596"/>
    </source>
</evidence>
<evidence type="ECO:0000313" key="4">
    <source>
        <dbReference type="EMBL" id="KAH7115114.1"/>
    </source>
</evidence>
<sequence length="371" mass="41701">MAPAPEDQGMGSHVDLSATNSLVIVSFLTIAWYNVVELTVLIHTFFKRHSGFYYYSLLVSTLGIFLHGLGNFFKFYKIINAHTLTTVISYSGWVMMVTGQSIVLYSRLHLVVQAPWKRWILVMIIVNAVVLHVTTGVLTFLTNLSKDPKPWKGPYSVVERVQITLFFIQELILSGIYIWKTTVMLRSEGPLFNRKENARGDRGRKVLAHTVLINLFIIALDIVLIALEFSGLYDIQTTFKTGVYSVKLKLEFTILNQLMNLVKGNLSDHSARSYTGGPAHRSGLRSGVKPSTNLGNSTGAYSKMDDRRISAQGDIKLHDLKSNDVLKTTTTEVRFERMDDIESVDSESRGKGLRRSSSSEVYIIDKPSDRV</sequence>
<feature type="transmembrane region" description="Helical" evidence="2">
    <location>
        <begin position="90"/>
        <end position="108"/>
    </location>
</feature>
<evidence type="ECO:0000259" key="3">
    <source>
        <dbReference type="Pfam" id="PF24802"/>
    </source>
</evidence>
<feature type="compositionally biased region" description="Basic and acidic residues" evidence="1">
    <location>
        <begin position="341"/>
        <end position="350"/>
    </location>
</feature>
<proteinExistence type="predicted"/>
<dbReference type="AlphaFoldDB" id="A0A9P9ICV8"/>
<evidence type="ECO:0000256" key="1">
    <source>
        <dbReference type="SAM" id="MobiDB-lite"/>
    </source>
</evidence>
<feature type="compositionally biased region" description="Polar residues" evidence="1">
    <location>
        <begin position="289"/>
        <end position="300"/>
    </location>
</feature>
<feature type="region of interest" description="Disordered" evidence="1">
    <location>
        <begin position="272"/>
        <end position="303"/>
    </location>
</feature>
<feature type="domain" description="DUF7703" evidence="3">
    <location>
        <begin position="14"/>
        <end position="263"/>
    </location>
</feature>
<feature type="transmembrane region" description="Helical" evidence="2">
    <location>
        <begin position="206"/>
        <end position="227"/>
    </location>
</feature>
<dbReference type="OrthoDB" id="405906at2759"/>
<dbReference type="EMBL" id="JAGMWT010000016">
    <property type="protein sequence ID" value="KAH7115114.1"/>
    <property type="molecule type" value="Genomic_DNA"/>
</dbReference>
<gene>
    <name evidence="4" type="ORF">B0J11DRAFT_496008</name>
</gene>
<keyword evidence="2" id="KW-1133">Transmembrane helix</keyword>
<dbReference type="InterPro" id="IPR056120">
    <property type="entry name" value="DUF7703"/>
</dbReference>
<feature type="transmembrane region" description="Helical" evidence="2">
    <location>
        <begin position="120"/>
        <end position="141"/>
    </location>
</feature>
<protein>
    <recommendedName>
        <fullName evidence="3">DUF7703 domain-containing protein</fullName>
    </recommendedName>
</protein>
<dbReference type="PANTHER" id="PTHR37013">
    <property type="entry name" value="INTEGRAL MEMBRANE PROTEIN (AFU_ORTHOLOGUE AFUA_1G05950)-RELATED"/>
    <property type="match status" value="1"/>
</dbReference>
<keyword evidence="2" id="KW-0812">Transmembrane</keyword>
<name>A0A9P9ICV8_9PLEO</name>